<feature type="DNA-binding region" description="OmpR/PhoB-type" evidence="4">
    <location>
        <begin position="1"/>
        <end position="102"/>
    </location>
</feature>
<dbReference type="GO" id="GO:0000156">
    <property type="term" value="F:phosphorelay response regulator activity"/>
    <property type="evidence" value="ECO:0007669"/>
    <property type="project" value="TreeGrafter"/>
</dbReference>
<dbReference type="SUPFAM" id="SSF46894">
    <property type="entry name" value="C-terminal effector domain of the bipartite response regulators"/>
    <property type="match status" value="1"/>
</dbReference>
<keyword evidence="2" id="KW-0902">Two-component regulatory system</keyword>
<dbReference type="InterPro" id="IPR001867">
    <property type="entry name" value="OmpR/PhoB-type_DNA-bd"/>
</dbReference>
<dbReference type="Pfam" id="PF00486">
    <property type="entry name" value="Trans_reg_C"/>
    <property type="match status" value="1"/>
</dbReference>
<dbReference type="PANTHER" id="PTHR48111">
    <property type="entry name" value="REGULATOR OF RPOS"/>
    <property type="match status" value="1"/>
</dbReference>
<evidence type="ECO:0000313" key="7">
    <source>
        <dbReference type="Proteomes" id="UP000542210"/>
    </source>
</evidence>
<dbReference type="PANTHER" id="PTHR48111:SF40">
    <property type="entry name" value="PHOSPHATE REGULON TRANSCRIPTIONAL REGULATORY PROTEIN PHOB"/>
    <property type="match status" value="1"/>
</dbReference>
<keyword evidence="3 4" id="KW-0238">DNA-binding</keyword>
<proteinExistence type="predicted"/>
<dbReference type="Gene3D" id="1.10.10.10">
    <property type="entry name" value="Winged helix-like DNA-binding domain superfamily/Winged helix DNA-binding domain"/>
    <property type="match status" value="1"/>
</dbReference>
<dbReference type="GO" id="GO:0000976">
    <property type="term" value="F:transcription cis-regulatory region binding"/>
    <property type="evidence" value="ECO:0007669"/>
    <property type="project" value="TreeGrafter"/>
</dbReference>
<dbReference type="InterPro" id="IPR039420">
    <property type="entry name" value="WalR-like"/>
</dbReference>
<dbReference type="GO" id="GO:0005829">
    <property type="term" value="C:cytosol"/>
    <property type="evidence" value="ECO:0007669"/>
    <property type="project" value="TreeGrafter"/>
</dbReference>
<comment type="caution">
    <text evidence="6">The sequence shown here is derived from an EMBL/GenBank/DDBJ whole genome shotgun (WGS) entry which is preliminary data.</text>
</comment>
<dbReference type="EMBL" id="JACHND010000001">
    <property type="protein sequence ID" value="MBB4702537.1"/>
    <property type="molecule type" value="Genomic_DNA"/>
</dbReference>
<evidence type="ECO:0000256" key="3">
    <source>
        <dbReference type="ARBA" id="ARBA00023125"/>
    </source>
</evidence>
<reference evidence="6 7" key="1">
    <citation type="submission" date="2020-08" db="EMBL/GenBank/DDBJ databases">
        <title>Sequencing the genomes of 1000 actinobacteria strains.</title>
        <authorList>
            <person name="Klenk H.-P."/>
        </authorList>
    </citation>
    <scope>NUCLEOTIDE SEQUENCE [LARGE SCALE GENOMIC DNA]</scope>
    <source>
        <strain evidence="6 7">DSM 45784</strain>
    </source>
</reference>
<evidence type="ECO:0000256" key="1">
    <source>
        <dbReference type="ARBA" id="ARBA00022553"/>
    </source>
</evidence>
<feature type="domain" description="OmpR/PhoB-type" evidence="5">
    <location>
        <begin position="1"/>
        <end position="102"/>
    </location>
</feature>
<dbReference type="GO" id="GO:0032993">
    <property type="term" value="C:protein-DNA complex"/>
    <property type="evidence" value="ECO:0007669"/>
    <property type="project" value="TreeGrafter"/>
</dbReference>
<dbReference type="SMART" id="SM00862">
    <property type="entry name" value="Trans_reg_C"/>
    <property type="match status" value="1"/>
</dbReference>
<keyword evidence="1" id="KW-0597">Phosphoprotein</keyword>
<dbReference type="InterPro" id="IPR036388">
    <property type="entry name" value="WH-like_DNA-bd_sf"/>
</dbReference>
<accession>A0A7W7D958</accession>
<evidence type="ECO:0000313" key="6">
    <source>
        <dbReference type="EMBL" id="MBB4702537.1"/>
    </source>
</evidence>
<keyword evidence="7" id="KW-1185">Reference proteome</keyword>
<sequence>MDHTPPDDGLIRVDEATYRAWKGAQELQLPLKVYLLLAALVSHAGRVVTREELMSQVWNTSWAGSTKTIDMHMSWLRRALGDDPSAPRYITTVRGVGFLFEADAVPPPALTALEVKTFRLPLRIDRHGQTIYDANDVLVAAAMSPQAARWIVQRANENHMVEAVAADA</sequence>
<gene>
    <name evidence="6" type="ORF">BJ982_004081</name>
</gene>
<dbReference type="Proteomes" id="UP000542210">
    <property type="component" value="Unassembled WGS sequence"/>
</dbReference>
<dbReference type="CDD" id="cd00383">
    <property type="entry name" value="trans_reg_C"/>
    <property type="match status" value="1"/>
</dbReference>
<name>A0A7W7D958_9ACTN</name>
<evidence type="ECO:0000256" key="2">
    <source>
        <dbReference type="ARBA" id="ARBA00023012"/>
    </source>
</evidence>
<evidence type="ECO:0000259" key="5">
    <source>
        <dbReference type="PROSITE" id="PS51755"/>
    </source>
</evidence>
<dbReference type="AlphaFoldDB" id="A0A7W7D958"/>
<protein>
    <submittedName>
        <fullName evidence="6">DNA-binding winged helix-turn-helix (WHTH) protein</fullName>
    </submittedName>
</protein>
<dbReference type="PROSITE" id="PS51755">
    <property type="entry name" value="OMPR_PHOB"/>
    <property type="match status" value="1"/>
</dbReference>
<dbReference type="GO" id="GO:0006355">
    <property type="term" value="P:regulation of DNA-templated transcription"/>
    <property type="evidence" value="ECO:0007669"/>
    <property type="project" value="InterPro"/>
</dbReference>
<dbReference type="InterPro" id="IPR016032">
    <property type="entry name" value="Sig_transdc_resp-reg_C-effctor"/>
</dbReference>
<organism evidence="6 7">
    <name type="scientific">Sphaerisporangium siamense</name>
    <dbReference type="NCBI Taxonomy" id="795645"/>
    <lineage>
        <taxon>Bacteria</taxon>
        <taxon>Bacillati</taxon>
        <taxon>Actinomycetota</taxon>
        <taxon>Actinomycetes</taxon>
        <taxon>Streptosporangiales</taxon>
        <taxon>Streptosporangiaceae</taxon>
        <taxon>Sphaerisporangium</taxon>
    </lineage>
</organism>
<evidence type="ECO:0000256" key="4">
    <source>
        <dbReference type="PROSITE-ProRule" id="PRU01091"/>
    </source>
</evidence>